<proteinExistence type="predicted"/>
<organism evidence="1 2">
    <name type="scientific">Acinetobacter haemolyticus ATCC 19194</name>
    <dbReference type="NCBI Taxonomy" id="707232"/>
    <lineage>
        <taxon>Bacteria</taxon>
        <taxon>Pseudomonadati</taxon>
        <taxon>Pseudomonadota</taxon>
        <taxon>Gammaproteobacteria</taxon>
        <taxon>Moraxellales</taxon>
        <taxon>Moraxellaceae</taxon>
        <taxon>Acinetobacter</taxon>
    </lineage>
</organism>
<dbReference type="HOGENOM" id="CLU_147160_0_0_6"/>
<evidence type="ECO:0000313" key="1">
    <source>
        <dbReference type="EMBL" id="EFF81315.1"/>
    </source>
</evidence>
<reference evidence="2" key="1">
    <citation type="submission" date="2010-03" db="EMBL/GenBank/DDBJ databases">
        <title>Complete sequence of Mobiluncus curtisii ATCC 43063.</title>
        <authorList>
            <person name="Muzny D."/>
            <person name="Qin X."/>
            <person name="Deng J."/>
            <person name="Jiang H."/>
            <person name="Liu Y."/>
            <person name="Qu J."/>
            <person name="Song X.-Z."/>
            <person name="Zhang L."/>
            <person name="Thornton R."/>
            <person name="Coyle M."/>
            <person name="Francisco L."/>
            <person name="Jackson L."/>
            <person name="Javaid M."/>
            <person name="Korchina V."/>
            <person name="Kovar C."/>
            <person name="Mata R."/>
            <person name="Mathew T."/>
            <person name="Ngo R."/>
            <person name="Nguyen L."/>
            <person name="Nguyen N."/>
            <person name="Okwuonu G."/>
            <person name="Ongeri F."/>
            <person name="Pham C."/>
            <person name="Simmons D."/>
            <person name="Wilczek-Boney K."/>
            <person name="Hale W."/>
            <person name="Jakkamsetti A."/>
            <person name="Pham P."/>
            <person name="Ruth R."/>
            <person name="San Lucas F."/>
            <person name="Warren J."/>
            <person name="Zhang J."/>
            <person name="Zhao Z."/>
            <person name="Zhou C."/>
            <person name="Zhu D."/>
            <person name="Lee S."/>
            <person name="Bess C."/>
            <person name="Blankenburg K."/>
            <person name="Forbes L."/>
            <person name="Fu Q."/>
            <person name="Gubbala S."/>
            <person name="Hirani K."/>
            <person name="Jayaseelan J.C."/>
            <person name="Lara F."/>
            <person name="Munidasa M."/>
            <person name="Palculict T."/>
            <person name="Patil S."/>
            <person name="Pu L.-L."/>
            <person name="Saada N."/>
            <person name="Tang L."/>
            <person name="Weissenberger G."/>
            <person name="Zhu Y."/>
            <person name="Hemphill L."/>
            <person name="Shang Y."/>
            <person name="Youmans B."/>
            <person name="Ayvaz T."/>
            <person name="Ross M."/>
            <person name="Santibanez J."/>
            <person name="Aqrawi P."/>
            <person name="Gross S."/>
            <person name="Joshi V."/>
            <person name="Fowler G."/>
            <person name="Nazareth L."/>
            <person name="Reid J."/>
            <person name="Worley K."/>
            <person name="Petrosino J."/>
            <person name="Highlander S."/>
            <person name="Gibbs R."/>
            <person name="Gibbs R."/>
        </authorList>
    </citation>
    <scope>NUCLEOTIDE SEQUENCE [LARGE SCALE GENOMIC DNA]</scope>
    <source>
        <strain evidence="2">ATCC 19194</strain>
    </source>
</reference>
<sequence>MIDIYRTGISHMNVTPLKALLFSITTSLIFTGCSSSPIQTTTATQILEQVQNIEATPTTENNTARLIQQPKNCFIEFTGNFEGGQAVEHWIFNRQGLISASTNTTQYSNNTNSPTQTSAIFNIQEPAIQANFKKLQSNFSADNLAKCH</sequence>
<comment type="caution">
    <text evidence="1">The sequence shown here is derived from an EMBL/GenBank/DDBJ whole genome shotgun (WGS) entry which is preliminary data.</text>
</comment>
<evidence type="ECO:0000313" key="2">
    <source>
        <dbReference type="Proteomes" id="UP000003085"/>
    </source>
</evidence>
<name>D4XU14_ACIHA</name>
<dbReference type="AlphaFoldDB" id="D4XU14"/>
<dbReference type="Proteomes" id="UP000003085">
    <property type="component" value="Unassembled WGS sequence"/>
</dbReference>
<gene>
    <name evidence="1" type="ORF">HMP0015_3206</name>
</gene>
<protein>
    <submittedName>
        <fullName evidence="1">Uncharacterized protein</fullName>
    </submittedName>
</protein>
<accession>D4XU14</accession>
<dbReference type="EMBL" id="ADMT01000233">
    <property type="protein sequence ID" value="EFF81315.1"/>
    <property type="molecule type" value="Genomic_DNA"/>
</dbReference>
<dbReference type="PROSITE" id="PS51257">
    <property type="entry name" value="PROKAR_LIPOPROTEIN"/>
    <property type="match status" value="1"/>
</dbReference>